<keyword evidence="5" id="KW-1185">Reference proteome</keyword>
<dbReference type="PANTHER" id="PTHR11008:SF15">
    <property type="entry name" value="CIRCADIAN CLOCK-CONTROLLED PROTEIN"/>
    <property type="match status" value="1"/>
</dbReference>
<gene>
    <name evidence="4" type="ORF">QE152_g31090</name>
</gene>
<dbReference type="InterPro" id="IPR010562">
    <property type="entry name" value="Haemolymph_juvenile_hormone-bd"/>
</dbReference>
<evidence type="ECO:0000256" key="3">
    <source>
        <dbReference type="ARBA" id="ARBA00060902"/>
    </source>
</evidence>
<comment type="similarity">
    <text evidence="3">Belongs to the TO family.</text>
</comment>
<evidence type="ECO:0000256" key="2">
    <source>
        <dbReference type="ARBA" id="ARBA00023108"/>
    </source>
</evidence>
<dbReference type="GO" id="GO:0005615">
    <property type="term" value="C:extracellular space"/>
    <property type="evidence" value="ECO:0007669"/>
    <property type="project" value="TreeGrafter"/>
</dbReference>
<dbReference type="EMBL" id="JASPKY010000432">
    <property type="protein sequence ID" value="KAK9700680.1"/>
    <property type="molecule type" value="Genomic_DNA"/>
</dbReference>
<dbReference type="SMART" id="SM00700">
    <property type="entry name" value="JHBP"/>
    <property type="match status" value="1"/>
</dbReference>
<accession>A0AAW1JCV9</accession>
<dbReference type="GO" id="GO:0007623">
    <property type="term" value="P:circadian rhythm"/>
    <property type="evidence" value="ECO:0007669"/>
    <property type="project" value="UniProtKB-ARBA"/>
</dbReference>
<evidence type="ECO:0000256" key="1">
    <source>
        <dbReference type="ARBA" id="ARBA00022729"/>
    </source>
</evidence>
<dbReference type="Proteomes" id="UP001458880">
    <property type="component" value="Unassembled WGS sequence"/>
</dbReference>
<dbReference type="InterPro" id="IPR038606">
    <property type="entry name" value="To_sf"/>
</dbReference>
<proteinExistence type="inferred from homology"/>
<dbReference type="Pfam" id="PF06585">
    <property type="entry name" value="JHBP"/>
    <property type="match status" value="1"/>
</dbReference>
<dbReference type="Gene3D" id="3.15.10.30">
    <property type="entry name" value="Haemolymph juvenile hormone binding protein"/>
    <property type="match status" value="1"/>
</dbReference>
<protein>
    <submittedName>
        <fullName evidence="4">Hemolymph juvenile hormone binding protein (JHBP)</fullName>
    </submittedName>
</protein>
<keyword evidence="1" id="KW-0732">Signal</keyword>
<evidence type="ECO:0000313" key="5">
    <source>
        <dbReference type="Proteomes" id="UP001458880"/>
    </source>
</evidence>
<reference evidence="4 5" key="1">
    <citation type="journal article" date="2024" name="BMC Genomics">
        <title>De novo assembly and annotation of Popillia japonica's genome with initial clues to its potential as an invasive pest.</title>
        <authorList>
            <person name="Cucini C."/>
            <person name="Boschi S."/>
            <person name="Funari R."/>
            <person name="Cardaioli E."/>
            <person name="Iannotti N."/>
            <person name="Marturano G."/>
            <person name="Paoli F."/>
            <person name="Bruttini M."/>
            <person name="Carapelli A."/>
            <person name="Frati F."/>
            <person name="Nardi F."/>
        </authorList>
    </citation>
    <scope>NUCLEOTIDE SEQUENCE [LARGE SCALE GENOMIC DNA]</scope>
    <source>
        <strain evidence="4">DMR45628</strain>
    </source>
</reference>
<keyword evidence="2" id="KW-0090">Biological rhythms</keyword>
<organism evidence="4 5">
    <name type="scientific">Popillia japonica</name>
    <name type="common">Japanese beetle</name>
    <dbReference type="NCBI Taxonomy" id="7064"/>
    <lineage>
        <taxon>Eukaryota</taxon>
        <taxon>Metazoa</taxon>
        <taxon>Ecdysozoa</taxon>
        <taxon>Arthropoda</taxon>
        <taxon>Hexapoda</taxon>
        <taxon>Insecta</taxon>
        <taxon>Pterygota</taxon>
        <taxon>Neoptera</taxon>
        <taxon>Endopterygota</taxon>
        <taxon>Coleoptera</taxon>
        <taxon>Polyphaga</taxon>
        <taxon>Scarabaeiformia</taxon>
        <taxon>Scarabaeidae</taxon>
        <taxon>Rutelinae</taxon>
        <taxon>Popillia</taxon>
    </lineage>
</organism>
<dbReference type="AlphaFoldDB" id="A0AAW1JCV9"/>
<name>A0AAW1JCV9_POPJA</name>
<comment type="caution">
    <text evidence="4">The sequence shown here is derived from an EMBL/GenBank/DDBJ whole genome shotgun (WGS) entry which is preliminary data.</text>
</comment>
<dbReference type="FunFam" id="3.15.10.30:FF:000001">
    <property type="entry name" value="Takeout-like protein 1"/>
    <property type="match status" value="1"/>
</dbReference>
<dbReference type="PANTHER" id="PTHR11008">
    <property type="entry name" value="PROTEIN TAKEOUT-LIKE PROTEIN"/>
    <property type="match status" value="1"/>
</dbReference>
<sequence>MLSLLVKAQPQISFEAAFANCRRSSPDFDSCIKNALNTVRPYFKTGVPDWNLPPFDPFFAEEVVQHLGTPSIHYDLKLINATEAGWTESMVTDFRTDLKNNLVKYTQYFPAKFLKGIYEFNASIYGHRIATSGYWSLDLYGFVQTTIITRQMGNDTSVGNAPLKVTINVHRTKNMTLHISNLLGGLKELEVLLDKIINTAWPPGFYLLKPIVNDLVGTAFTGIFNKAFENFQFDQLINY</sequence>
<evidence type="ECO:0000313" key="4">
    <source>
        <dbReference type="EMBL" id="KAK9700680.1"/>
    </source>
</evidence>